<keyword evidence="3" id="KW-1185">Reference proteome</keyword>
<dbReference type="InterPro" id="IPR012334">
    <property type="entry name" value="Pectin_lyas_fold"/>
</dbReference>
<reference evidence="2 3" key="1">
    <citation type="journal article" date="2015" name="Genome Announc.">
        <title>Draft Genome of the Euendolithic (true boring) Cyanobacterium Mastigocoleus testarum strain BC008.</title>
        <authorList>
            <person name="Guida B.S."/>
            <person name="Garcia-Pichel F."/>
        </authorList>
    </citation>
    <scope>NUCLEOTIDE SEQUENCE [LARGE SCALE GENOMIC DNA]</scope>
    <source>
        <strain evidence="2 3">BC008</strain>
    </source>
</reference>
<evidence type="ECO:0000313" key="2">
    <source>
        <dbReference type="EMBL" id="KST69541.1"/>
    </source>
</evidence>
<gene>
    <name evidence="1" type="ORF">BC008_04125</name>
    <name evidence="2" type="ORF">BC008_04365</name>
</gene>
<organism evidence="2 3">
    <name type="scientific">Mastigocoleus testarum BC008</name>
    <dbReference type="NCBI Taxonomy" id="371196"/>
    <lineage>
        <taxon>Bacteria</taxon>
        <taxon>Bacillati</taxon>
        <taxon>Cyanobacteriota</taxon>
        <taxon>Cyanophyceae</taxon>
        <taxon>Nostocales</taxon>
        <taxon>Hapalosiphonaceae</taxon>
        <taxon>Mastigocoleus</taxon>
    </lineage>
</organism>
<sequence length="314" mass="32860">MEITGINSFATSISTASVGAATGNGGNIIINTESLRVNNLARINVSGSDGGGAGNITINADRINLSDQGRIEAQAAAGNRGDIQLNAQFLELHNNSRITTNATNTAHGGNITINSPIIIGLENSDIIANAVEGNGGNIDITTQGIFGLQFRSRLTPESDITASSKFGVNGTVDINNFGVDPSIGIVELPTALVDSSQEMAKGCSGTFDNSFIITGRGGIPQNPNGQVSINRPWSDIRNLSAYGQVSSKVATTNNQESSQKFNQESSQTLIVEASHLIRNSKGEIELIAPANFGNNKFNTVPTTCASVRRTVNNQ</sequence>
<protein>
    <recommendedName>
        <fullName evidence="4">Filamentous haemagglutinin FhaB/tRNA nuclease CdiA-like TPS domain-containing protein</fullName>
    </recommendedName>
</protein>
<dbReference type="EMBL" id="LMTZ01000021">
    <property type="protein sequence ID" value="KST69541.1"/>
    <property type="molecule type" value="Genomic_DNA"/>
</dbReference>
<dbReference type="InterPro" id="IPR011050">
    <property type="entry name" value="Pectin_lyase_fold/virulence"/>
</dbReference>
<accession>A0A0V7ZY98</accession>
<dbReference type="Proteomes" id="UP000053372">
    <property type="component" value="Unassembled WGS sequence"/>
</dbReference>
<proteinExistence type="predicted"/>
<dbReference type="SUPFAM" id="SSF51126">
    <property type="entry name" value="Pectin lyase-like"/>
    <property type="match status" value="1"/>
</dbReference>
<dbReference type="Gene3D" id="2.160.20.10">
    <property type="entry name" value="Single-stranded right-handed beta-helix, Pectin lyase-like"/>
    <property type="match status" value="1"/>
</dbReference>
<evidence type="ECO:0000313" key="3">
    <source>
        <dbReference type="Proteomes" id="UP000053372"/>
    </source>
</evidence>
<dbReference type="OrthoDB" id="513379at2"/>
<dbReference type="EMBL" id="LMTZ01000023">
    <property type="protein sequence ID" value="KST69493.1"/>
    <property type="molecule type" value="Genomic_DNA"/>
</dbReference>
<name>A0A0V7ZY98_9CYAN</name>
<evidence type="ECO:0008006" key="4">
    <source>
        <dbReference type="Google" id="ProtNLM"/>
    </source>
</evidence>
<dbReference type="RefSeq" id="WP_027842854.1">
    <property type="nucleotide sequence ID" value="NZ_LMTZ01000021.1"/>
</dbReference>
<evidence type="ECO:0000313" key="1">
    <source>
        <dbReference type="EMBL" id="KST69493.1"/>
    </source>
</evidence>
<dbReference type="AlphaFoldDB" id="A0A0V7ZY98"/>
<comment type="caution">
    <text evidence="2">The sequence shown here is derived from an EMBL/GenBank/DDBJ whole genome shotgun (WGS) entry which is preliminary data.</text>
</comment>